<proteinExistence type="predicted"/>
<dbReference type="RefSeq" id="XP_766730.1">
    <property type="nucleotide sequence ID" value="XM_761637.1"/>
</dbReference>
<keyword evidence="1" id="KW-0472">Membrane</keyword>
<keyword evidence="1" id="KW-0812">Transmembrane</keyword>
<evidence type="ECO:0000313" key="3">
    <source>
        <dbReference type="Proteomes" id="UP000001949"/>
    </source>
</evidence>
<keyword evidence="1" id="KW-1133">Transmembrane helix</keyword>
<sequence length="257" mass="29788">MGKKNELFYRRLLIFIHITLVLIILSSGSLAGLYYSKPFIHVGLKYPQEQVNVWHMTSDGDSILTGGNFKTTIAVYNTSVFPITFETQHVDLFYYPIGERPSCMLLHSSDYHFDPMSDSSSISRIYNTINRNNESFFKLSDLKITMGTSGWDFSGPRYKELMWNIGYSVPYAELNTIKRIYMDCVKFERVLFSIQLRANVLNYLFMRKEIESTFELLIPMECAIDPSVHALFHSHNASNEPIIFKNLKHNSLNFNTQ</sequence>
<dbReference type="eggNOG" id="ENOG502STUF">
    <property type="taxonomic scope" value="Eukaryota"/>
</dbReference>
<name>Q4N6G1_THEPA</name>
<feature type="transmembrane region" description="Helical" evidence="1">
    <location>
        <begin position="12"/>
        <end position="35"/>
    </location>
</feature>
<organism evidence="2 3">
    <name type="scientific">Theileria parva</name>
    <name type="common">East coast fever infection agent</name>
    <dbReference type="NCBI Taxonomy" id="5875"/>
    <lineage>
        <taxon>Eukaryota</taxon>
        <taxon>Sar</taxon>
        <taxon>Alveolata</taxon>
        <taxon>Apicomplexa</taxon>
        <taxon>Aconoidasida</taxon>
        <taxon>Piroplasmida</taxon>
        <taxon>Theileriidae</taxon>
        <taxon>Theileria</taxon>
    </lineage>
</organism>
<evidence type="ECO:0000313" key="2">
    <source>
        <dbReference type="EMBL" id="EAN34447.1"/>
    </source>
</evidence>
<dbReference type="GeneID" id="3502384"/>
<dbReference type="Proteomes" id="UP000001949">
    <property type="component" value="Unassembled WGS sequence"/>
</dbReference>
<keyword evidence="3" id="KW-1185">Reference proteome</keyword>
<evidence type="ECO:0000256" key="1">
    <source>
        <dbReference type="SAM" id="Phobius"/>
    </source>
</evidence>
<protein>
    <submittedName>
        <fullName evidence="2">Uncharacterized protein</fullName>
    </submittedName>
</protein>
<dbReference type="OMA" id="YELIFSC"/>
<dbReference type="VEuPathDB" id="PiroplasmaDB:TpMuguga_01g01209"/>
<dbReference type="AlphaFoldDB" id="Q4N6G1"/>
<reference evidence="2 3" key="1">
    <citation type="journal article" date="2005" name="Science">
        <title>Genome sequence of Theileria parva, a bovine pathogen that transforms lymphocytes.</title>
        <authorList>
            <person name="Gardner M.J."/>
            <person name="Bishop R."/>
            <person name="Shah T."/>
            <person name="de Villiers E.P."/>
            <person name="Carlton J.M."/>
            <person name="Hall N."/>
            <person name="Ren Q."/>
            <person name="Paulsen I.T."/>
            <person name="Pain A."/>
            <person name="Berriman M."/>
            <person name="Wilson R.J.M."/>
            <person name="Sato S."/>
            <person name="Ralph S.A."/>
            <person name="Mann D.J."/>
            <person name="Xiong Z."/>
            <person name="Shallom S.J."/>
            <person name="Weidman J."/>
            <person name="Jiang L."/>
            <person name="Lynn J."/>
            <person name="Weaver B."/>
            <person name="Shoaibi A."/>
            <person name="Domingo A.R."/>
            <person name="Wasawo D."/>
            <person name="Crabtree J."/>
            <person name="Wortman J.R."/>
            <person name="Haas B."/>
            <person name="Angiuoli S.V."/>
            <person name="Creasy T.H."/>
            <person name="Lu C."/>
            <person name="Suh B."/>
            <person name="Silva J.C."/>
            <person name="Utterback T.R."/>
            <person name="Feldblyum T.V."/>
            <person name="Pertea M."/>
            <person name="Allen J."/>
            <person name="Nierman W.C."/>
            <person name="Taracha E.L.N."/>
            <person name="Salzberg S.L."/>
            <person name="White O.R."/>
            <person name="Fitzhugh H.A."/>
            <person name="Morzaria S."/>
            <person name="Venter J.C."/>
            <person name="Fraser C.M."/>
            <person name="Nene V."/>
        </authorList>
    </citation>
    <scope>NUCLEOTIDE SEQUENCE [LARGE SCALE GENOMIC DNA]</scope>
    <source>
        <strain evidence="2 3">Muguga</strain>
    </source>
</reference>
<dbReference type="InParanoid" id="Q4N6G1"/>
<dbReference type="EMBL" id="AAGK01000001">
    <property type="protein sequence ID" value="EAN34447.1"/>
    <property type="molecule type" value="Genomic_DNA"/>
</dbReference>
<gene>
    <name evidence="2" type="ordered locus">TP01_1209</name>
</gene>
<comment type="caution">
    <text evidence="2">The sequence shown here is derived from an EMBL/GenBank/DDBJ whole genome shotgun (WGS) entry which is preliminary data.</text>
</comment>
<accession>Q4N6G1</accession>
<dbReference type="KEGG" id="tpv:TP01_1209"/>